<comment type="caution">
    <text evidence="9">The sequence shown here is derived from an EMBL/GenBank/DDBJ whole genome shotgun (WGS) entry which is preliminary data.</text>
</comment>
<name>A0A1Y2F2Y5_PROLT</name>
<dbReference type="GO" id="GO:0051301">
    <property type="term" value="P:cell division"/>
    <property type="evidence" value="ECO:0007669"/>
    <property type="project" value="UniProtKB-KW"/>
</dbReference>
<evidence type="ECO:0000256" key="5">
    <source>
        <dbReference type="ARBA" id="ARBA00022776"/>
    </source>
</evidence>
<evidence type="ECO:0000256" key="6">
    <source>
        <dbReference type="ARBA" id="ARBA00023242"/>
    </source>
</evidence>
<dbReference type="Gene3D" id="1.20.5.170">
    <property type="match status" value="1"/>
</dbReference>
<accession>A0A1Y2F2Y5</accession>
<feature type="coiled-coil region" evidence="8">
    <location>
        <begin position="521"/>
        <end position="578"/>
    </location>
</feature>
<evidence type="ECO:0000256" key="1">
    <source>
        <dbReference type="ARBA" id="ARBA00004123"/>
    </source>
</evidence>
<organism evidence="9 10">
    <name type="scientific">Protomyces lactucae-debilis</name>
    <dbReference type="NCBI Taxonomy" id="2754530"/>
    <lineage>
        <taxon>Eukaryota</taxon>
        <taxon>Fungi</taxon>
        <taxon>Dikarya</taxon>
        <taxon>Ascomycota</taxon>
        <taxon>Taphrinomycotina</taxon>
        <taxon>Taphrinomycetes</taxon>
        <taxon>Taphrinales</taxon>
        <taxon>Protomycetaceae</taxon>
        <taxon>Protomyces</taxon>
    </lineage>
</organism>
<dbReference type="Proteomes" id="UP000193685">
    <property type="component" value="Unassembled WGS sequence"/>
</dbReference>
<comment type="subcellular location">
    <subcellularLocation>
        <location evidence="1">Nucleus</location>
    </subcellularLocation>
</comment>
<keyword evidence="5" id="KW-0498">Mitosis</keyword>
<proteinExistence type="inferred from homology"/>
<dbReference type="STRING" id="56484.A0A1Y2F2Y5"/>
<keyword evidence="7" id="KW-0131">Cell cycle</keyword>
<dbReference type="GeneID" id="63782569"/>
<dbReference type="GO" id="GO:0005635">
    <property type="term" value="C:nuclear envelope"/>
    <property type="evidence" value="ECO:0007669"/>
    <property type="project" value="TreeGrafter"/>
</dbReference>
<dbReference type="GO" id="GO:0072686">
    <property type="term" value="C:mitotic spindle"/>
    <property type="evidence" value="ECO:0007669"/>
    <property type="project" value="TreeGrafter"/>
</dbReference>
<evidence type="ECO:0000256" key="2">
    <source>
        <dbReference type="ARBA" id="ARBA00008029"/>
    </source>
</evidence>
<dbReference type="GO" id="GO:0051315">
    <property type="term" value="P:attachment of mitotic spindle microtubules to kinetochore"/>
    <property type="evidence" value="ECO:0007669"/>
    <property type="project" value="TreeGrafter"/>
</dbReference>
<dbReference type="OMA" id="YKLDFMP"/>
<dbReference type="AlphaFoldDB" id="A0A1Y2F2Y5"/>
<reference evidence="9 10" key="1">
    <citation type="submission" date="2016-07" db="EMBL/GenBank/DDBJ databases">
        <title>Pervasive Adenine N6-methylation of Active Genes in Fungi.</title>
        <authorList>
            <consortium name="DOE Joint Genome Institute"/>
            <person name="Mondo S.J."/>
            <person name="Dannebaum R.O."/>
            <person name="Kuo R.C."/>
            <person name="Labutti K."/>
            <person name="Haridas S."/>
            <person name="Kuo A."/>
            <person name="Salamov A."/>
            <person name="Ahrendt S.R."/>
            <person name="Lipzen A."/>
            <person name="Sullivan W."/>
            <person name="Andreopoulos W.B."/>
            <person name="Clum A."/>
            <person name="Lindquist E."/>
            <person name="Daum C."/>
            <person name="Ramamoorthy G.K."/>
            <person name="Gryganskyi A."/>
            <person name="Culley D."/>
            <person name="Magnuson J.K."/>
            <person name="James T.Y."/>
            <person name="O'Malley M.A."/>
            <person name="Stajich J.E."/>
            <person name="Spatafora J.W."/>
            <person name="Visel A."/>
            <person name="Grigoriev I.V."/>
        </authorList>
    </citation>
    <scope>NUCLEOTIDE SEQUENCE [LARGE SCALE GENOMIC DNA]</scope>
    <source>
        <strain evidence="9 10">12-1054</strain>
    </source>
</reference>
<protein>
    <recommendedName>
        <fullName evidence="3">Spindle assembly checkpoint component MAD1</fullName>
    </recommendedName>
</protein>
<dbReference type="Gene3D" id="3.30.457.60">
    <property type="match status" value="1"/>
</dbReference>
<dbReference type="Pfam" id="PF05557">
    <property type="entry name" value="MAD"/>
    <property type="match status" value="1"/>
</dbReference>
<dbReference type="OrthoDB" id="331602at2759"/>
<sequence>MVVTHSPGNPFARIKQTRPFLSVDENYTPATPATTVPARIATPSKTPQQEVFKLEYQLKAFKDAAEREKVVTAARINELEQKLLSEGKKNDKAEADKRFLFDLQAKQAAELSSVREELAESKSTTEATISELRKSFSVLQDAKLDMEETHRTETREQAREIERIESALNNQRRAMDTLKADLTSKNDVLALRNAKIQELEDELASKAAISTGPSSEELSFLTEQLRDSNERVRKLEITCGEQTADLNHLKEVNRSLTIVAEENTTLQTKLAHMDALQESLAKAQVDLEALATERETYAQFLHDGETVADVGKALERQKLVADTLTSQLTLLENQLEETNTLVSSLQAELNTNKAGYEAAKAELTLEKRNALRLERARSMVAREVSFLRAQLASYDLEERMDQPNYDALKSKRLTELEAMLDSCRAELLQVKEETKEEEKIKLGTKRPREDETDFNHIERGEYLRKIRSLNAELEITRKQDELLRKDLDALRQSTASQRPERVLEFKGNPTTRFQAIKAQTLKDLETENAALRRQLEGKGEVTVPVQSLRNAETTAQRLEQAIAQKEKMIKRLKEVFQAKSSEFREAVYALLGYKLDFLPNGRVRLTSMYAEHNDHAFIFDGEEDTMKIAGEVQGNEAFMQMVDNLIKYWSGERKSIPGMLAALTLELLEKEAELQQQQQQQQQ</sequence>
<evidence type="ECO:0000256" key="7">
    <source>
        <dbReference type="ARBA" id="ARBA00023306"/>
    </source>
</evidence>
<evidence type="ECO:0000313" key="9">
    <source>
        <dbReference type="EMBL" id="ORY78241.1"/>
    </source>
</evidence>
<gene>
    <name evidence="9" type="ORF">BCR37DRAFT_117588</name>
</gene>
<keyword evidence="6" id="KW-0539">Nucleus</keyword>
<dbReference type="RefSeq" id="XP_040723352.1">
    <property type="nucleotide sequence ID" value="XM_040865970.1"/>
</dbReference>
<evidence type="ECO:0000256" key="4">
    <source>
        <dbReference type="ARBA" id="ARBA00022618"/>
    </source>
</evidence>
<dbReference type="InterPro" id="IPR008672">
    <property type="entry name" value="Mad1"/>
</dbReference>
<dbReference type="GO" id="GO:0007094">
    <property type="term" value="P:mitotic spindle assembly checkpoint signaling"/>
    <property type="evidence" value="ECO:0007669"/>
    <property type="project" value="InterPro"/>
</dbReference>
<feature type="coiled-coil region" evidence="8">
    <location>
        <begin position="154"/>
        <end position="181"/>
    </location>
</feature>
<dbReference type="Gene3D" id="6.10.250.90">
    <property type="match status" value="1"/>
</dbReference>
<comment type="similarity">
    <text evidence="2">Belongs to the MAD1 family.</text>
</comment>
<dbReference type="PANTHER" id="PTHR23168:SF0">
    <property type="entry name" value="MITOTIC SPINDLE ASSEMBLY CHECKPOINT PROTEIN MAD1"/>
    <property type="match status" value="1"/>
</dbReference>
<dbReference type="EMBL" id="MCFI01000018">
    <property type="protein sequence ID" value="ORY78241.1"/>
    <property type="molecule type" value="Genomic_DNA"/>
</dbReference>
<dbReference type="SUPFAM" id="SSF75704">
    <property type="entry name" value="Mitotic arrest deficient-like 1, Mad1"/>
    <property type="match status" value="1"/>
</dbReference>
<keyword evidence="10" id="KW-1185">Reference proteome</keyword>
<keyword evidence="4" id="KW-0132">Cell division</keyword>
<evidence type="ECO:0000256" key="8">
    <source>
        <dbReference type="SAM" id="Coils"/>
    </source>
</evidence>
<evidence type="ECO:0000256" key="3">
    <source>
        <dbReference type="ARBA" id="ARBA00022019"/>
    </source>
</evidence>
<dbReference type="PANTHER" id="PTHR23168">
    <property type="entry name" value="MITOTIC SPINDLE ASSEMBLY CHECKPOINT PROTEIN MAD1 MITOTIC ARREST DEFICIENT-LIKE PROTEIN 1"/>
    <property type="match status" value="1"/>
</dbReference>
<dbReference type="GO" id="GO:0000776">
    <property type="term" value="C:kinetochore"/>
    <property type="evidence" value="ECO:0007669"/>
    <property type="project" value="TreeGrafter"/>
</dbReference>
<evidence type="ECO:0000313" key="10">
    <source>
        <dbReference type="Proteomes" id="UP000193685"/>
    </source>
</evidence>
<feature type="coiled-coil region" evidence="8">
    <location>
        <begin position="273"/>
        <end position="376"/>
    </location>
</feature>
<feature type="coiled-coil region" evidence="8">
    <location>
        <begin position="62"/>
        <end position="96"/>
    </location>
</feature>
<keyword evidence="8" id="KW-0175">Coiled coil</keyword>